<keyword evidence="5" id="KW-0611">Plant defense</keyword>
<keyword evidence="13" id="KW-1185">Reference proteome</keyword>
<feature type="domain" description="Disease resistance N-terminal" evidence="9">
    <location>
        <begin position="12"/>
        <end position="96"/>
    </location>
</feature>
<sequence length="1343" mass="150654">MEAAVVSSTEGVVHILLGKLGEFLSDKYVLLSGVRHEIQELKDDLESMNACLRDLAAAGDYHQTQQTRTWMKQVREVAYDAEDCIDSFRYHVGGDRYRDEDLAGWLRRTVLRPLTTLRAMYKLAVEVQSLKARALMVSERRLRYKLEPPAAASSSGEYAPRCYDDLDRRLPALSVDESRRRPQQDQSRPQAAGHGRRRRRLGPPEGGVHRRLRRPRQDDAGGDGVQEPRGAGHPAQGIRDGDPELQPSSSAGIVGGAALRANARFTLLHEEDDHGSRRILRGIETKDIPQLLAHCSTHLRDKRYFVVVDDVWSLEDWASLKPAFPDNDIHSRVVITTRNRQVAESCCSLPVDRVYSMDVLQDDQSRKLFFNTVFRSNKCPAGYRRLETISGNILAKCGGLPLAIVSVGGMLAQAENKTPAEWMKVCDRLGSRLSTSAMMERMRRIMSLSYHDLPYHLKACFLYLSVFREGYEIKRGPLVQRWAAEGFVGGRRECTPEEAAGKYLDEFVGRSIVTPTRVVSNGVVRCCKVHDIMLEMMTEKCMEENFISLLGSPSKHGHQQHAMMVAAGHDKIRRLSVHGVHTSQGKQAGGVHDKHLCRRRIKKDEEQDDVLSSGDLSCVRSLLMLRCIEKPIPVISFAKLKLIRVLDLEGCRWLSNHDLEDICKLSLLRYLSLRDTDVQRLPRLIGRLKELLTLDIRETDVRALPETITRLGRLRHLLAGRYRYYTRSHRVKLFEPFEAVTIPPGLAAMGSLQTIAHANVASSSIAMGELGDLPGLTKLCVMNCEEGPSKWEPSVISLNKLSYSLRSLSILHWQYDNAGLEALLDLTSPPIFLEKFFLWGKLSTLPSWVSHLSNLVDLCLRENFLNGEVIIEQLGKLPSLLSLKLYRASYLGRELRFREKLFLRLKQLIVDNLPNIEELSFQGGAPQLERLTLAVLKKPEDGIFGIDKLPMLKEVEFYGHIMIDSVVAEMVAVCRNHPNKPRICQRCICTKDEDEDVCSVYKQALATHREDPAGEVSAAMEASRGGELDGGRDEDVDEAGEGGVAYNAEDCIDGFWHHRGRHYRGDEGLVAGWLRRTVIQPLETLRAMHKLALDVQSLKALALKVSERRLRYKLEPPATATAAWTVPSYDDLDRRLPALNMDESRGPASWASAARRKPSSSCWRTVVIMAATTTRRRLAGRWSISIVGFGGLGKTTLAATVYNSPIDGAGDPAPGVRDAREAPQPSLPQAIPSVIHGERELCIPENLFRRLKHLIVDNLPNLDELSFQGGAPELGRLTLPFLKEPADGIVGIDKLLRLKEVEFFGHTTVDSVVEGMVDVYKAHPNRPRVYRNDRPMEDSESSS</sequence>
<dbReference type="Proteomes" id="UP000008022">
    <property type="component" value="Unassembled WGS sequence"/>
</dbReference>
<dbReference type="STRING" id="4529.A0A0E0MUG4"/>
<evidence type="ECO:0000256" key="3">
    <source>
        <dbReference type="ARBA" id="ARBA00022737"/>
    </source>
</evidence>
<feature type="domain" description="NB-ARC" evidence="8">
    <location>
        <begin position="293"/>
        <end position="378"/>
    </location>
</feature>
<dbReference type="Gramene" id="ORUFI01G11730.1">
    <property type="protein sequence ID" value="ORUFI01G11730.1"/>
    <property type="gene ID" value="ORUFI01G11730"/>
</dbReference>
<keyword evidence="6" id="KW-0175">Coiled coil</keyword>
<dbReference type="Pfam" id="PF00931">
    <property type="entry name" value="NB-ARC"/>
    <property type="match status" value="1"/>
</dbReference>
<organism evidence="12 13">
    <name type="scientific">Oryza rufipogon</name>
    <name type="common">Brownbeard rice</name>
    <name type="synonym">Asian wild rice</name>
    <dbReference type="NCBI Taxonomy" id="4529"/>
    <lineage>
        <taxon>Eukaryota</taxon>
        <taxon>Viridiplantae</taxon>
        <taxon>Streptophyta</taxon>
        <taxon>Embryophyta</taxon>
        <taxon>Tracheophyta</taxon>
        <taxon>Spermatophyta</taxon>
        <taxon>Magnoliopsida</taxon>
        <taxon>Liliopsida</taxon>
        <taxon>Poales</taxon>
        <taxon>Poaceae</taxon>
        <taxon>BOP clade</taxon>
        <taxon>Oryzoideae</taxon>
        <taxon>Oryzeae</taxon>
        <taxon>Oryzinae</taxon>
        <taxon>Oryza</taxon>
    </lineage>
</organism>
<dbReference type="EnsemblPlants" id="ORUFI01G11730.1">
    <property type="protein sequence ID" value="ORUFI01G11730.1"/>
    <property type="gene ID" value="ORUFI01G11730"/>
</dbReference>
<dbReference type="SUPFAM" id="SSF52540">
    <property type="entry name" value="P-loop containing nucleoside triphosphate hydrolases"/>
    <property type="match status" value="1"/>
</dbReference>
<evidence type="ECO:0000259" key="9">
    <source>
        <dbReference type="Pfam" id="PF18052"/>
    </source>
</evidence>
<feature type="domain" description="Disease resistance R13L4/SHOC-2-like LRR" evidence="11">
    <location>
        <begin position="619"/>
        <end position="983"/>
    </location>
</feature>
<dbReference type="Gene3D" id="1.20.5.4130">
    <property type="match status" value="1"/>
</dbReference>
<keyword evidence="2" id="KW-0433">Leucine-rich repeat</keyword>
<dbReference type="InterPro" id="IPR041118">
    <property type="entry name" value="Rx_N"/>
</dbReference>
<dbReference type="InterPro" id="IPR038005">
    <property type="entry name" value="RX-like_CC"/>
</dbReference>
<dbReference type="InterPro" id="IPR032675">
    <property type="entry name" value="LRR_dom_sf"/>
</dbReference>
<feature type="compositionally biased region" description="Basic and acidic residues" evidence="7">
    <location>
        <begin position="174"/>
        <end position="183"/>
    </location>
</feature>
<evidence type="ECO:0000256" key="1">
    <source>
        <dbReference type="ARBA" id="ARBA00008894"/>
    </source>
</evidence>
<evidence type="ECO:0000256" key="5">
    <source>
        <dbReference type="ARBA" id="ARBA00022821"/>
    </source>
</evidence>
<dbReference type="GO" id="GO:0042742">
    <property type="term" value="P:defense response to bacterium"/>
    <property type="evidence" value="ECO:0007669"/>
    <property type="project" value="UniProtKB-ARBA"/>
</dbReference>
<evidence type="ECO:0000256" key="7">
    <source>
        <dbReference type="SAM" id="MobiDB-lite"/>
    </source>
</evidence>
<feature type="domain" description="Disease resistance protein winged helix" evidence="10">
    <location>
        <begin position="466"/>
        <end position="536"/>
    </location>
</feature>
<evidence type="ECO:0000256" key="4">
    <source>
        <dbReference type="ARBA" id="ARBA00022741"/>
    </source>
</evidence>
<dbReference type="SUPFAM" id="SSF52058">
    <property type="entry name" value="L domain-like"/>
    <property type="match status" value="1"/>
</dbReference>
<dbReference type="GO" id="GO:0009626">
    <property type="term" value="P:plant-type hypersensitive response"/>
    <property type="evidence" value="ECO:0007669"/>
    <property type="project" value="UniProtKB-ARBA"/>
</dbReference>
<dbReference type="Pfam" id="PF18052">
    <property type="entry name" value="Rx_N"/>
    <property type="match status" value="1"/>
</dbReference>
<dbReference type="Pfam" id="PF23598">
    <property type="entry name" value="LRR_14"/>
    <property type="match status" value="1"/>
</dbReference>
<dbReference type="HOGENOM" id="CLU_000837_21_1_1"/>
<dbReference type="PRINTS" id="PR00364">
    <property type="entry name" value="DISEASERSIST"/>
</dbReference>
<dbReference type="Pfam" id="PF23559">
    <property type="entry name" value="WHD_DRP"/>
    <property type="match status" value="1"/>
</dbReference>
<evidence type="ECO:0000259" key="10">
    <source>
        <dbReference type="Pfam" id="PF23559"/>
    </source>
</evidence>
<dbReference type="GO" id="GO:0002758">
    <property type="term" value="P:innate immune response-activating signaling pathway"/>
    <property type="evidence" value="ECO:0007669"/>
    <property type="project" value="UniProtKB-ARBA"/>
</dbReference>
<keyword evidence="4" id="KW-0547">Nucleotide-binding</keyword>
<dbReference type="InterPro" id="IPR027417">
    <property type="entry name" value="P-loop_NTPase"/>
</dbReference>
<evidence type="ECO:0000256" key="6">
    <source>
        <dbReference type="ARBA" id="ARBA00023054"/>
    </source>
</evidence>
<dbReference type="InterPro" id="IPR002182">
    <property type="entry name" value="NB-ARC"/>
</dbReference>
<keyword evidence="3" id="KW-0677">Repeat</keyword>
<dbReference type="FunFam" id="1.10.10.10:FF:000322">
    <property type="entry name" value="Probable disease resistance protein At1g63360"/>
    <property type="match status" value="1"/>
</dbReference>
<reference evidence="13" key="1">
    <citation type="submission" date="2013-06" db="EMBL/GenBank/DDBJ databases">
        <authorList>
            <person name="Zhao Q."/>
        </authorList>
    </citation>
    <scope>NUCLEOTIDE SEQUENCE</scope>
    <source>
        <strain evidence="13">cv. W1943</strain>
    </source>
</reference>
<protein>
    <submittedName>
        <fullName evidence="12">Uncharacterized protein</fullName>
    </submittedName>
</protein>
<dbReference type="eggNOG" id="KOG4658">
    <property type="taxonomic scope" value="Eukaryota"/>
</dbReference>
<name>A0A0E0MUG4_ORYRU</name>
<evidence type="ECO:0000259" key="8">
    <source>
        <dbReference type="Pfam" id="PF00931"/>
    </source>
</evidence>
<dbReference type="GO" id="GO:0043531">
    <property type="term" value="F:ADP binding"/>
    <property type="evidence" value="ECO:0007669"/>
    <property type="project" value="InterPro"/>
</dbReference>
<proteinExistence type="inferred from homology"/>
<evidence type="ECO:0000256" key="2">
    <source>
        <dbReference type="ARBA" id="ARBA00022614"/>
    </source>
</evidence>
<dbReference type="InterPro" id="IPR055414">
    <property type="entry name" value="LRR_R13L4/SHOC2-like"/>
</dbReference>
<reference evidence="12" key="2">
    <citation type="submission" date="2015-06" db="UniProtKB">
        <authorList>
            <consortium name="EnsemblPlants"/>
        </authorList>
    </citation>
    <scope>IDENTIFICATION</scope>
</reference>
<dbReference type="OMA" id="HIMIDSV"/>
<dbReference type="Gene3D" id="3.80.10.10">
    <property type="entry name" value="Ribonuclease Inhibitor"/>
    <property type="match status" value="1"/>
</dbReference>
<evidence type="ECO:0000259" key="11">
    <source>
        <dbReference type="Pfam" id="PF23598"/>
    </source>
</evidence>
<dbReference type="Gene3D" id="1.10.10.10">
    <property type="entry name" value="Winged helix-like DNA-binding domain superfamily/Winged helix DNA-binding domain"/>
    <property type="match status" value="1"/>
</dbReference>
<dbReference type="InterPro" id="IPR044974">
    <property type="entry name" value="Disease_R_plants"/>
</dbReference>
<accession>A0A0E0MUG4</accession>
<comment type="similarity">
    <text evidence="1">Belongs to the disease resistance NB-LRR family.</text>
</comment>
<feature type="region of interest" description="Disordered" evidence="7">
    <location>
        <begin position="174"/>
        <end position="251"/>
    </location>
</feature>
<dbReference type="PANTHER" id="PTHR23155">
    <property type="entry name" value="DISEASE RESISTANCE PROTEIN RP"/>
    <property type="match status" value="1"/>
</dbReference>
<dbReference type="Gene3D" id="1.10.8.430">
    <property type="entry name" value="Helical domain of apoptotic protease-activating factors"/>
    <property type="match status" value="1"/>
</dbReference>
<dbReference type="Gene3D" id="3.40.50.300">
    <property type="entry name" value="P-loop containing nucleotide triphosphate hydrolases"/>
    <property type="match status" value="2"/>
</dbReference>
<evidence type="ECO:0000313" key="12">
    <source>
        <dbReference type="EnsemblPlants" id="ORUFI01G11730.1"/>
    </source>
</evidence>
<evidence type="ECO:0000313" key="13">
    <source>
        <dbReference type="Proteomes" id="UP000008022"/>
    </source>
</evidence>
<dbReference type="PANTHER" id="PTHR23155:SF1205">
    <property type="entry name" value="DISEASE RESISTANCE PROTEIN RPM1"/>
    <property type="match status" value="1"/>
</dbReference>
<dbReference type="CDD" id="cd14798">
    <property type="entry name" value="RX-CC_like"/>
    <property type="match status" value="1"/>
</dbReference>
<dbReference type="InterPro" id="IPR042197">
    <property type="entry name" value="Apaf_helical"/>
</dbReference>
<dbReference type="InterPro" id="IPR058922">
    <property type="entry name" value="WHD_DRP"/>
</dbReference>
<dbReference type="InterPro" id="IPR036388">
    <property type="entry name" value="WH-like_DNA-bd_sf"/>
</dbReference>